<evidence type="ECO:0000313" key="1">
    <source>
        <dbReference type="EMBL" id="BBL70874.1"/>
    </source>
</evidence>
<evidence type="ECO:0008006" key="3">
    <source>
        <dbReference type="Google" id="ProtNLM"/>
    </source>
</evidence>
<reference evidence="1" key="1">
    <citation type="submission" date="2019-06" db="EMBL/GenBank/DDBJ databases">
        <title>Complete genome sequence of Methylogaea oryzae strain JCM16910.</title>
        <authorList>
            <person name="Asakawa S."/>
        </authorList>
    </citation>
    <scope>NUCLEOTIDE SEQUENCE</scope>
    <source>
        <strain evidence="1">E10</strain>
    </source>
</reference>
<evidence type="ECO:0000313" key="2">
    <source>
        <dbReference type="Proteomes" id="UP000824988"/>
    </source>
</evidence>
<name>A0A8D5AJJ9_9GAMM</name>
<dbReference type="Pfam" id="PF04392">
    <property type="entry name" value="ABC_sub_bind"/>
    <property type="match status" value="1"/>
</dbReference>
<keyword evidence="2" id="KW-1185">Reference proteome</keyword>
<proteinExistence type="predicted"/>
<organism evidence="1 2">
    <name type="scientific">Methylogaea oryzae</name>
    <dbReference type="NCBI Taxonomy" id="1295382"/>
    <lineage>
        <taxon>Bacteria</taxon>
        <taxon>Pseudomonadati</taxon>
        <taxon>Pseudomonadota</taxon>
        <taxon>Gammaproteobacteria</taxon>
        <taxon>Methylococcales</taxon>
        <taxon>Methylococcaceae</taxon>
        <taxon>Methylogaea</taxon>
    </lineage>
</organism>
<dbReference type="AlphaFoldDB" id="A0A8D5AJJ9"/>
<dbReference type="Proteomes" id="UP000824988">
    <property type="component" value="Chromosome"/>
</dbReference>
<gene>
    <name evidence="1" type="ORF">MoryE10_14800</name>
</gene>
<sequence>MNSNGAVKKYAVIEEAFRANIDNPIVRVDLATEQTPPDALKERLNSTGADLIFAIGSSAYQWAYRNAQQPVVFSSVLNWRRQRLRDDAYGIANELPLGMPLSMFRYLFPELKSVGVLYSETFHKEWVAEATAAAADVHIELVGAKIDSSSDIGDALSKLLPRVDALWLISDPIVLDNEQAATELFKQCDARRKPVFAYDDVYMKLGAVLAITADSSTMGIQAAKLAEDVLSASNTIAERVESPAGSSITLNLGRLQHYSITLNRQALGSVNRVIE</sequence>
<protein>
    <recommendedName>
        <fullName evidence="3">ABC transporter substrate-binding protein</fullName>
    </recommendedName>
</protein>
<dbReference type="KEGG" id="moz:MoryE10_14800"/>
<dbReference type="EMBL" id="AP019782">
    <property type="protein sequence ID" value="BBL70874.1"/>
    <property type="molecule type" value="Genomic_DNA"/>
</dbReference>
<dbReference type="PANTHER" id="PTHR35271">
    <property type="entry name" value="ABC TRANSPORTER, SUBSTRATE-BINDING LIPOPROTEIN-RELATED"/>
    <property type="match status" value="1"/>
</dbReference>
<dbReference type="PANTHER" id="PTHR35271:SF1">
    <property type="entry name" value="ABC TRANSPORTER, SUBSTRATE-BINDING LIPOPROTEIN"/>
    <property type="match status" value="1"/>
</dbReference>
<dbReference type="InterPro" id="IPR007487">
    <property type="entry name" value="ABC_transpt-TYRBP-like"/>
</dbReference>
<accession>A0A8D5AJJ9</accession>